<organism evidence="3">
    <name type="scientific">Candidatus Kentrum sp. TUN</name>
    <dbReference type="NCBI Taxonomy" id="2126343"/>
    <lineage>
        <taxon>Bacteria</taxon>
        <taxon>Pseudomonadati</taxon>
        <taxon>Pseudomonadota</taxon>
        <taxon>Gammaproteobacteria</taxon>
        <taxon>Candidatus Kentrum</taxon>
    </lineage>
</organism>
<proteinExistence type="predicted"/>
<reference evidence="3" key="1">
    <citation type="submission" date="2019-02" db="EMBL/GenBank/DDBJ databases">
        <authorList>
            <person name="Gruber-Vodicka R. H."/>
            <person name="Seah K. B. B."/>
        </authorList>
    </citation>
    <scope>NUCLEOTIDE SEQUENCE</scope>
    <source>
        <strain evidence="3">BECK_BY1</strain>
        <strain evidence="4">BECK_BY2</strain>
        <strain evidence="2">BECK_BY3</strain>
    </source>
</reference>
<keyword evidence="1" id="KW-0812">Transmembrane</keyword>
<dbReference type="EMBL" id="CAADFX010000285">
    <property type="protein sequence ID" value="VFK64758.1"/>
    <property type="molecule type" value="Genomic_DNA"/>
</dbReference>
<feature type="transmembrane region" description="Helical" evidence="1">
    <location>
        <begin position="29"/>
        <end position="50"/>
    </location>
</feature>
<dbReference type="AlphaFoldDB" id="A0A451AFG1"/>
<sequence>MSYGKGRNFLEAANRKEHTGIGHNRSDSLLFFLTSWPWIPASLFGMTGGFERAPFFYLFLRAIHISITGFISSDSIYSLPRLASSLFR</sequence>
<evidence type="ECO:0000256" key="1">
    <source>
        <dbReference type="SAM" id="Phobius"/>
    </source>
</evidence>
<name>A0A451AFG1_9GAMM</name>
<accession>A0A451AFG1</accession>
<dbReference type="EMBL" id="CAADFV010000268">
    <property type="protein sequence ID" value="VFK70470.1"/>
    <property type="molecule type" value="Genomic_DNA"/>
</dbReference>
<evidence type="ECO:0000313" key="2">
    <source>
        <dbReference type="EMBL" id="VFK61685.1"/>
    </source>
</evidence>
<protein>
    <submittedName>
        <fullName evidence="3">Uncharacterized protein</fullName>
    </submittedName>
</protein>
<gene>
    <name evidence="3" type="ORF">BECKTUN1418D_GA0071000_12854</name>
    <name evidence="4" type="ORF">BECKTUN1418E_GA0071001_12684</name>
    <name evidence="2" type="ORF">BECKTUN1418F_GA0071002_12674</name>
</gene>
<evidence type="ECO:0000313" key="4">
    <source>
        <dbReference type="EMBL" id="VFK70470.1"/>
    </source>
</evidence>
<evidence type="ECO:0000313" key="3">
    <source>
        <dbReference type="EMBL" id="VFK64758.1"/>
    </source>
</evidence>
<keyword evidence="1" id="KW-1133">Transmembrane helix</keyword>
<dbReference type="EMBL" id="CAADFY010000267">
    <property type="protein sequence ID" value="VFK61685.1"/>
    <property type="molecule type" value="Genomic_DNA"/>
</dbReference>
<keyword evidence="1" id="KW-0472">Membrane</keyword>